<keyword evidence="1" id="KW-0472">Membrane</keyword>
<evidence type="ECO:0000313" key="2">
    <source>
        <dbReference type="EMBL" id="ABX51892.1"/>
    </source>
</evidence>
<reference evidence="3 4" key="2">
    <citation type="submission" date="2019-09" db="EMBL/GenBank/DDBJ databases">
        <title>Prevalence, distribution, and phylogeny of type two toxin-antitoxin genes possessed by Cronobacter species where C. sakazakii homologs follow sequence type lineages.</title>
        <authorList>
            <person name="Finkelstein S."/>
            <person name="Negrete F."/>
            <person name="Jang H."/>
            <person name="Gopinath G.R."/>
            <person name="Tall B.D."/>
        </authorList>
    </citation>
    <scope>NUCLEOTIDE SEQUENCE [LARGE SCALE GENOMIC DNA]</scope>
    <source>
        <strain evidence="3 4">MOD1_Comp4</strain>
    </source>
</reference>
<evidence type="ECO:0000256" key="1">
    <source>
        <dbReference type="SAM" id="Phobius"/>
    </source>
</evidence>
<feature type="transmembrane region" description="Helical" evidence="1">
    <location>
        <begin position="306"/>
        <end position="329"/>
    </location>
</feature>
<dbReference type="AlphaFoldDB" id="A9Y3G2"/>
<name>A9Y3G2_CROSK</name>
<dbReference type="EMBL" id="WAGF01000010">
    <property type="protein sequence ID" value="KAB0878392.1"/>
    <property type="molecule type" value="Genomic_DNA"/>
</dbReference>
<feature type="transmembrane region" description="Helical" evidence="1">
    <location>
        <begin position="7"/>
        <end position="26"/>
    </location>
</feature>
<dbReference type="EMBL" id="EU076546">
    <property type="protein sequence ID" value="ABX51892.1"/>
    <property type="molecule type" value="Genomic_DNA"/>
</dbReference>
<feature type="transmembrane region" description="Helical" evidence="1">
    <location>
        <begin position="57"/>
        <end position="80"/>
    </location>
</feature>
<evidence type="ECO:0000313" key="3">
    <source>
        <dbReference type="EMBL" id="KAB0878392.1"/>
    </source>
</evidence>
<proteinExistence type="predicted"/>
<keyword evidence="1" id="KW-0812">Transmembrane</keyword>
<evidence type="ECO:0000313" key="4">
    <source>
        <dbReference type="Proteomes" id="UP000439917"/>
    </source>
</evidence>
<protein>
    <submittedName>
        <fullName evidence="3">EpsG family protein</fullName>
    </submittedName>
    <submittedName>
        <fullName evidence="2">O-antigen polymerase</fullName>
    </submittedName>
</protein>
<dbReference type="PATRIC" id="fig|28141.62.peg.1176"/>
<feature type="transmembrane region" description="Helical" evidence="1">
    <location>
        <begin position="227"/>
        <end position="244"/>
    </location>
</feature>
<dbReference type="RefSeq" id="WP_015386520.1">
    <property type="nucleotide sequence ID" value="NZ_CBDBYQ010000012.1"/>
</dbReference>
<feature type="transmembrane region" description="Helical" evidence="1">
    <location>
        <begin position="92"/>
        <end position="110"/>
    </location>
</feature>
<accession>A9Y3G2</accession>
<keyword evidence="1" id="KW-1133">Transmembrane helix</keyword>
<gene>
    <name evidence="2" type="primary">wzy</name>
    <name evidence="3" type="ORF">FZI38_09975</name>
</gene>
<feature type="transmembrane region" description="Helical" evidence="1">
    <location>
        <begin position="281"/>
        <end position="300"/>
    </location>
</feature>
<dbReference type="Pfam" id="PF14897">
    <property type="entry name" value="EpsG"/>
    <property type="match status" value="1"/>
</dbReference>
<dbReference type="Proteomes" id="UP000439917">
    <property type="component" value="Unassembled WGS sequence"/>
</dbReference>
<organism evidence="2">
    <name type="scientific">Cronobacter sakazakii</name>
    <name type="common">Enterobacter sakazakii</name>
    <dbReference type="NCBI Taxonomy" id="28141"/>
    <lineage>
        <taxon>Bacteria</taxon>
        <taxon>Pseudomonadati</taxon>
        <taxon>Pseudomonadota</taxon>
        <taxon>Gammaproteobacteria</taxon>
        <taxon>Enterobacterales</taxon>
        <taxon>Enterobacteriaceae</taxon>
        <taxon>Cronobacter</taxon>
    </lineage>
</organism>
<reference evidence="2" key="1">
    <citation type="journal article" date="2008" name="Appl. Environ. Microbiol.">
        <title>Molecular analysis of the Enterobacter sakazakii O-antigen gene locus.</title>
        <authorList>
            <person name="Mullane N."/>
            <person name="O'Gaora P."/>
            <person name="Nally J.E."/>
            <person name="Iversen C."/>
            <person name="Whyte P."/>
            <person name="Wall P.G."/>
            <person name="Fanning S."/>
        </authorList>
    </citation>
    <scope>NUCLEOTIDE SEQUENCE</scope>
    <source>
        <strain evidence="2">NCTC 8155</strain>
    </source>
</reference>
<sequence>MKYKLNDIIFFVVGLALILISGFRPIGLDRDSINYAGMIYAGINDSYELGREPAFILLQYINEVIFTGSITTFFLLFAMVSIGIKLHAIKKISSSPILSLIIYIAFYYILHDMTQIRAGVAAGLFLLAIRELASGKNIKAACLIALATFFHYSAIMGLMIFLLRRHNLNKFFYYALPVIGLIIAKTIGGSGISSLGNLISFMPFILQNKINTYIELQSQDVFSDINIFNFYYVFLLFMFFLALSNYKKMSSPLNTILIKIFGWGLFFFYAFSFIPVMAFRVSEFLCVVIIILFANMMYLFRQSYIYFAFVTSVGIIYFITQGIMANLSLSLY</sequence>
<feature type="transmembrane region" description="Helical" evidence="1">
    <location>
        <begin position="256"/>
        <end position="274"/>
    </location>
</feature>
<feature type="transmembrane region" description="Helical" evidence="1">
    <location>
        <begin position="140"/>
        <end position="162"/>
    </location>
</feature>
<feature type="transmembrane region" description="Helical" evidence="1">
    <location>
        <begin position="174"/>
        <end position="206"/>
    </location>
</feature>
<dbReference type="InterPro" id="IPR049458">
    <property type="entry name" value="EpsG-like"/>
</dbReference>